<proteinExistence type="predicted"/>
<feature type="transmembrane region" description="Helical" evidence="8">
    <location>
        <begin position="451"/>
        <end position="478"/>
    </location>
</feature>
<dbReference type="GO" id="GO:0005524">
    <property type="term" value="F:ATP binding"/>
    <property type="evidence" value="ECO:0007669"/>
    <property type="project" value="UniProtKB-KW"/>
</dbReference>
<evidence type="ECO:0000256" key="6">
    <source>
        <dbReference type="ARBA" id="ARBA00022989"/>
    </source>
</evidence>
<dbReference type="EMBL" id="GL877417">
    <property type="protein sequence ID" value="ELA47516.1"/>
    <property type="molecule type" value="Genomic_DNA"/>
</dbReference>
<dbReference type="OrthoDB" id="2141921at2759"/>
<accession>L2GV25</accession>
<evidence type="ECO:0000256" key="4">
    <source>
        <dbReference type="ARBA" id="ARBA00022741"/>
    </source>
</evidence>
<dbReference type="PROSITE" id="PS00211">
    <property type="entry name" value="ABC_TRANSPORTER_1"/>
    <property type="match status" value="1"/>
</dbReference>
<dbReference type="InterPro" id="IPR050352">
    <property type="entry name" value="ABCG_transporters"/>
</dbReference>
<gene>
    <name evidence="10" type="ORF">VCUG_01048</name>
</gene>
<dbReference type="InParanoid" id="L2GV25"/>
<feature type="domain" description="ABC transporter" evidence="9">
    <location>
        <begin position="12"/>
        <end position="244"/>
    </location>
</feature>
<evidence type="ECO:0000313" key="10">
    <source>
        <dbReference type="EMBL" id="ELA47516.1"/>
    </source>
</evidence>
<feature type="transmembrane region" description="Helical" evidence="8">
    <location>
        <begin position="379"/>
        <end position="399"/>
    </location>
</feature>
<name>L2GV25_VAVCU</name>
<dbReference type="GeneID" id="19878930"/>
<comment type="subcellular location">
    <subcellularLocation>
        <location evidence="1">Membrane</location>
        <topology evidence="1">Multi-pass membrane protein</topology>
    </subcellularLocation>
</comment>
<dbReference type="STRING" id="948595.L2GV25"/>
<keyword evidence="2" id="KW-0813">Transport</keyword>
<dbReference type="InterPro" id="IPR027417">
    <property type="entry name" value="P-loop_NTPase"/>
</dbReference>
<feature type="transmembrane region" description="Helical" evidence="8">
    <location>
        <begin position="485"/>
        <end position="508"/>
    </location>
</feature>
<evidence type="ECO:0000256" key="8">
    <source>
        <dbReference type="SAM" id="Phobius"/>
    </source>
</evidence>
<evidence type="ECO:0000256" key="2">
    <source>
        <dbReference type="ARBA" id="ARBA00022448"/>
    </source>
</evidence>
<feature type="transmembrane region" description="Helical" evidence="8">
    <location>
        <begin position="584"/>
        <end position="606"/>
    </location>
</feature>
<evidence type="ECO:0000256" key="3">
    <source>
        <dbReference type="ARBA" id="ARBA00022692"/>
    </source>
</evidence>
<evidence type="ECO:0000256" key="1">
    <source>
        <dbReference type="ARBA" id="ARBA00004141"/>
    </source>
</evidence>
<feature type="transmembrane region" description="Helical" evidence="8">
    <location>
        <begin position="327"/>
        <end position="345"/>
    </location>
</feature>
<dbReference type="HOGENOM" id="CLU_020421_1_1_1"/>
<dbReference type="VEuPathDB" id="MicrosporidiaDB:VCUG_01048"/>
<dbReference type="InterPro" id="IPR017871">
    <property type="entry name" value="ABC_transporter-like_CS"/>
</dbReference>
<evidence type="ECO:0000256" key="7">
    <source>
        <dbReference type="ARBA" id="ARBA00023136"/>
    </source>
</evidence>
<organism evidence="10 11">
    <name type="scientific">Vavraia culicis (isolate floridensis)</name>
    <name type="common">Microsporidian parasite</name>
    <dbReference type="NCBI Taxonomy" id="948595"/>
    <lineage>
        <taxon>Eukaryota</taxon>
        <taxon>Fungi</taxon>
        <taxon>Fungi incertae sedis</taxon>
        <taxon>Microsporidia</taxon>
        <taxon>Pleistophoridae</taxon>
        <taxon>Vavraia</taxon>
    </lineage>
</organism>
<dbReference type="AlphaFoldDB" id="L2GV25"/>
<sequence length="618" mass="70116">MELKWMNVTVDVKNKNERRKERRARLVNNACGCAAQGLTAVMGPSGCGKTTFITTLAGRISTGTKTTGCVLYNGQERELKNWMGSMGFVDQDDSFFEKLTAYETVYYAAQFRLKEKNVDIRSRIMQLFRKLRICDIMDCRVRVLSGGERKRVMIAVELITDPQVIFLDEPTSGLDNDVAFSIVTLLKELANEGKLIFMSIHQPDDRLALLFDKIILMSRGEIVTAGTMQECNECLLQQGYARKENTTFSSFAMEVLGNASCGYNESSIDNKLTRLAGSYRKQFNCEGKYQNVRTGNDFYVDLSPSLMEIGLLIHRKFNLDLFRKKTLLLYVVTLVLMASLFYFGGVETVVNHMISEQNTSESVDKSFVVETFKWFCVKIALSLGFLLCIIPAAVSNTVFSSERRVIQREINVQSYTVTSYYLSVLIFELCYNFPLILCYLTVMLLRFCPKPMLGLCIICQILEYWFVMCLGLMLISVFHGEKKSLMCSVLGLIVHFLAGLFSSTLLVADKQAGDTKPSKMTIALSMHPSAIFRSFMRMMIDSITNANLRKKLPQNAFTMIGRNFDQLRYFKCANLIYLSKHICLAIGIISSLVFVFLGIVFQLRLLSPKIRMKLCRSN</sequence>
<evidence type="ECO:0000256" key="5">
    <source>
        <dbReference type="ARBA" id="ARBA00022840"/>
    </source>
</evidence>
<dbReference type="Gene3D" id="3.40.50.300">
    <property type="entry name" value="P-loop containing nucleotide triphosphate hydrolases"/>
    <property type="match status" value="1"/>
</dbReference>
<dbReference type="PROSITE" id="PS50893">
    <property type="entry name" value="ABC_TRANSPORTER_2"/>
    <property type="match status" value="1"/>
</dbReference>
<dbReference type="GO" id="GO:0016887">
    <property type="term" value="F:ATP hydrolysis activity"/>
    <property type="evidence" value="ECO:0007669"/>
    <property type="project" value="InterPro"/>
</dbReference>
<dbReference type="OMA" id="RDINEWI"/>
<evidence type="ECO:0000259" key="9">
    <source>
        <dbReference type="PROSITE" id="PS50893"/>
    </source>
</evidence>
<keyword evidence="7 8" id="KW-0472">Membrane</keyword>
<dbReference type="PANTHER" id="PTHR48041">
    <property type="entry name" value="ABC TRANSPORTER G FAMILY MEMBER 28"/>
    <property type="match status" value="1"/>
</dbReference>
<dbReference type="SUPFAM" id="SSF52540">
    <property type="entry name" value="P-loop containing nucleoside triphosphate hydrolases"/>
    <property type="match status" value="1"/>
</dbReference>
<dbReference type="InterPro" id="IPR003593">
    <property type="entry name" value="AAA+_ATPase"/>
</dbReference>
<keyword evidence="3 8" id="KW-0812">Transmembrane</keyword>
<dbReference type="SMART" id="SM00382">
    <property type="entry name" value="AAA"/>
    <property type="match status" value="1"/>
</dbReference>
<dbReference type="RefSeq" id="XP_008074068.1">
    <property type="nucleotide sequence ID" value="XM_008075877.1"/>
</dbReference>
<feature type="transmembrane region" description="Helical" evidence="8">
    <location>
        <begin position="420"/>
        <end position="445"/>
    </location>
</feature>
<protein>
    <recommendedName>
        <fullName evidence="9">ABC transporter domain-containing protein</fullName>
    </recommendedName>
</protein>
<keyword evidence="6 8" id="KW-1133">Transmembrane helix</keyword>
<evidence type="ECO:0000313" key="11">
    <source>
        <dbReference type="Proteomes" id="UP000011081"/>
    </source>
</evidence>
<dbReference type="Pfam" id="PF00005">
    <property type="entry name" value="ABC_tran"/>
    <property type="match status" value="1"/>
</dbReference>
<dbReference type="GO" id="GO:0042626">
    <property type="term" value="F:ATPase-coupled transmembrane transporter activity"/>
    <property type="evidence" value="ECO:0007669"/>
    <property type="project" value="TreeGrafter"/>
</dbReference>
<keyword evidence="11" id="KW-1185">Reference proteome</keyword>
<keyword evidence="4" id="KW-0547">Nucleotide-binding</keyword>
<dbReference type="InterPro" id="IPR003439">
    <property type="entry name" value="ABC_transporter-like_ATP-bd"/>
</dbReference>
<reference evidence="11" key="1">
    <citation type="submission" date="2011-03" db="EMBL/GenBank/DDBJ databases">
        <title>The genome sequence of Vavraia culicis strain floridensis.</title>
        <authorList>
            <consortium name="The Broad Institute Genome Sequencing Platform"/>
            <person name="Cuomo C."/>
            <person name="Becnel J."/>
            <person name="Sanscrainte N."/>
            <person name="Young S.K."/>
            <person name="Zeng Q."/>
            <person name="Gargeya S."/>
            <person name="Fitzgerald M."/>
            <person name="Haas B."/>
            <person name="Abouelleil A."/>
            <person name="Alvarado L."/>
            <person name="Arachchi H.M."/>
            <person name="Berlin A."/>
            <person name="Chapman S.B."/>
            <person name="Gearin G."/>
            <person name="Goldberg J."/>
            <person name="Griggs A."/>
            <person name="Gujja S."/>
            <person name="Hansen M."/>
            <person name="Heiman D."/>
            <person name="Howarth C."/>
            <person name="Larimer J."/>
            <person name="Lui A."/>
            <person name="MacDonald P.J.P."/>
            <person name="McCowen C."/>
            <person name="Montmayeur A."/>
            <person name="Murphy C."/>
            <person name="Neiman D."/>
            <person name="Pearson M."/>
            <person name="Priest M."/>
            <person name="Roberts A."/>
            <person name="Saif S."/>
            <person name="Shea T."/>
            <person name="Sisk P."/>
            <person name="Stolte C."/>
            <person name="Sykes S."/>
            <person name="Wortman J."/>
            <person name="Nusbaum C."/>
            <person name="Birren B."/>
        </authorList>
    </citation>
    <scope>NUCLEOTIDE SEQUENCE [LARGE SCALE GENOMIC DNA]</scope>
    <source>
        <strain evidence="11">floridensis</strain>
    </source>
</reference>
<keyword evidence="5" id="KW-0067">ATP-binding</keyword>
<dbReference type="GO" id="GO:0016020">
    <property type="term" value="C:membrane"/>
    <property type="evidence" value="ECO:0007669"/>
    <property type="project" value="UniProtKB-SubCell"/>
</dbReference>
<dbReference type="Proteomes" id="UP000011081">
    <property type="component" value="Unassembled WGS sequence"/>
</dbReference>
<dbReference type="PANTHER" id="PTHR48041:SF91">
    <property type="entry name" value="ABC TRANSPORTER G FAMILY MEMBER 28"/>
    <property type="match status" value="1"/>
</dbReference>